<dbReference type="OrthoDB" id="2419613at2759"/>
<comment type="caution">
    <text evidence="5">The sequence shown here is derived from an EMBL/GenBank/DDBJ whole genome shotgun (WGS) entry which is preliminary data.</text>
</comment>
<feature type="transmembrane region" description="Helical" evidence="3">
    <location>
        <begin position="786"/>
        <end position="805"/>
    </location>
</feature>
<dbReference type="PANTHER" id="PTHR47435:SF4">
    <property type="entry name" value="KELCH REPEAT PROTEIN (AFU_ORTHOLOGUE AFUA_5G12780)"/>
    <property type="match status" value="1"/>
</dbReference>
<organism evidence="5 6">
    <name type="scientific">Stentor coeruleus</name>
    <dbReference type="NCBI Taxonomy" id="5963"/>
    <lineage>
        <taxon>Eukaryota</taxon>
        <taxon>Sar</taxon>
        <taxon>Alveolata</taxon>
        <taxon>Ciliophora</taxon>
        <taxon>Postciliodesmatophora</taxon>
        <taxon>Heterotrichea</taxon>
        <taxon>Heterotrichida</taxon>
        <taxon>Stentoridae</taxon>
        <taxon>Stentor</taxon>
    </lineage>
</organism>
<keyword evidence="3" id="KW-0472">Membrane</keyword>
<dbReference type="SUPFAM" id="SSF117281">
    <property type="entry name" value="Kelch motif"/>
    <property type="match status" value="2"/>
</dbReference>
<dbReference type="SMART" id="SM01411">
    <property type="entry name" value="Ephrin_rec_like"/>
    <property type="match status" value="1"/>
</dbReference>
<sequence length="1099" mass="126243">MILISITFLVHVNGVILSEIIPSKLGPSQRYDSTLAYSEISSSIFIFGGKNTEFLDDLWSYSLKTNTWNILYPSSQVPGKKYIEKRSKALSFCRKVPEEFCIYGGLGQKSVLNDLWCFSLKNYVWNQEYTENNPPFMIKFSKIHYKNTAHNYMAVAGLDIFTYSLRFFMYVIFRLDIESFIWEEIPLDLSGMGIEFNLIRFSIIQEMDKIIIPVISSNSTLQAIIEYDINMKSQNVKSLDLTFNQTGFYDFICGAFFQNNLFMVSEIGEVTKIDIKQDRFYIQNLEKLVTSYSKSSCTCFTHICYIFAGQSKDGLHNFLNKIDFSSEIKSIQKTLAINYLSPRSRFNHKMEVINGDFWLFGGTDGTNFFDDLWRYNPRKDIWIEIKKKGHYPTPRHSFSSTASGDLLVIWGGQDKNSLKNDFFIYNANTNLWTEIPTISQQIPSKRKNACITLSLPEAYIYGGTDTKGTLSDLWKFNFLNNTYTKMYDLEIITQPICFQYFTYMMIFGIEKMIEMDFNFKTYEISKISRPADSLIISLHDFYVVVGGRIENKALNTVSSLKLENEKKFIIEDYPYMAAGVYYNKTIYVFGGGYTTPSFSVLPYLPMPRFIKIGIEDFCYNDTCNLRCGKGFSGKSKECKLCPEGFFAYYEFSDYCMSCSSGFYMSNQGGSSDRQCLLCPEGTFSDDFGSKHCKICPPEKYCPIGSIIPLPRNQTSKFIPPQAEFFESFTSNPSSKTSNLLFLVYFLIFLLIISTKLKEKIKNFDLYSRSHALEEGEYIKIQKSTTGGFFTLIFLFIFSLILLYFIHESLYSNIETHKTLIPRMFIEEDINPIVSDIKIDFYLKDYYDRCGDSNPKDQLSIKEFGCGMFINSVHKGLKGKTDLECQKLDGQICHIWFKCENCTSEINSYVQVYSDEGINAAKGIIVNVTAESKVFGPVASNFSFMLYPSYYRKSGFITMSQTSFHVVNMHDNIEGSEFSVENYYQGMRIIINVHLTKSLYGIISDHSFKITPIIIVCIGIGAVSAVFSVVGMFMNAFENARSKKLSIKVTNKEFSSILNRNVELFEEFQGNDYTRHKSFRTERLSENMSLTSGRSFTASC</sequence>
<feature type="signal peptide" evidence="4">
    <location>
        <begin position="1"/>
        <end position="18"/>
    </location>
</feature>
<keyword evidence="3" id="KW-1133">Transmembrane helix</keyword>
<evidence type="ECO:0000256" key="3">
    <source>
        <dbReference type="SAM" id="Phobius"/>
    </source>
</evidence>
<keyword evidence="1" id="KW-0677">Repeat</keyword>
<dbReference type="SUPFAM" id="SSF57184">
    <property type="entry name" value="Growth factor receptor domain"/>
    <property type="match status" value="1"/>
</dbReference>
<feature type="transmembrane region" description="Helical" evidence="3">
    <location>
        <begin position="1012"/>
        <end position="1036"/>
    </location>
</feature>
<dbReference type="PANTHER" id="PTHR47435">
    <property type="entry name" value="KELCH REPEAT PROTEIN (AFU_ORTHOLOGUE AFUA_5G12780)"/>
    <property type="match status" value="1"/>
</dbReference>
<dbReference type="GO" id="GO:0019760">
    <property type="term" value="P:glucosinolate metabolic process"/>
    <property type="evidence" value="ECO:0007669"/>
    <property type="project" value="UniProtKB-ARBA"/>
</dbReference>
<dbReference type="Gene3D" id="2.10.50.10">
    <property type="entry name" value="Tumor Necrosis Factor Receptor, subunit A, domain 2"/>
    <property type="match status" value="1"/>
</dbReference>
<keyword evidence="6" id="KW-1185">Reference proteome</keyword>
<evidence type="ECO:0000313" key="5">
    <source>
        <dbReference type="EMBL" id="OMJ86672.1"/>
    </source>
</evidence>
<feature type="chain" id="PRO_5012209965" description="Tyrosine-protein kinase ephrin type A/B receptor-like domain-containing protein" evidence="4">
    <location>
        <begin position="19"/>
        <end position="1099"/>
    </location>
</feature>
<name>A0A1R2CCG4_9CILI</name>
<keyword evidence="3" id="KW-0812">Transmembrane</keyword>
<dbReference type="InterPro" id="IPR009030">
    <property type="entry name" value="Growth_fac_rcpt_cys_sf"/>
</dbReference>
<evidence type="ECO:0000256" key="1">
    <source>
        <dbReference type="ARBA" id="ARBA00022737"/>
    </source>
</evidence>
<protein>
    <recommendedName>
        <fullName evidence="7">Tyrosine-protein kinase ephrin type A/B receptor-like domain-containing protein</fullName>
    </recommendedName>
</protein>
<evidence type="ECO:0000313" key="6">
    <source>
        <dbReference type="Proteomes" id="UP000187209"/>
    </source>
</evidence>
<feature type="transmembrane region" description="Helical" evidence="3">
    <location>
        <begin position="739"/>
        <end position="756"/>
    </location>
</feature>
<keyword evidence="2" id="KW-0408">Iron</keyword>
<evidence type="ECO:0000256" key="2">
    <source>
        <dbReference type="ARBA" id="ARBA00023004"/>
    </source>
</evidence>
<dbReference type="Gene3D" id="2.120.10.80">
    <property type="entry name" value="Kelch-type beta propeller"/>
    <property type="match status" value="2"/>
</dbReference>
<evidence type="ECO:0008006" key="7">
    <source>
        <dbReference type="Google" id="ProtNLM"/>
    </source>
</evidence>
<dbReference type="EMBL" id="MPUH01000198">
    <property type="protein sequence ID" value="OMJ86672.1"/>
    <property type="molecule type" value="Genomic_DNA"/>
</dbReference>
<gene>
    <name evidence="5" type="ORF">SteCoe_11756</name>
</gene>
<dbReference type="Pfam" id="PF24681">
    <property type="entry name" value="Kelch_KLHDC2_KLHL20_DRC7"/>
    <property type="match status" value="2"/>
</dbReference>
<proteinExistence type="predicted"/>
<dbReference type="Proteomes" id="UP000187209">
    <property type="component" value="Unassembled WGS sequence"/>
</dbReference>
<dbReference type="AlphaFoldDB" id="A0A1R2CCG4"/>
<keyword evidence="4" id="KW-0732">Signal</keyword>
<reference evidence="5 6" key="1">
    <citation type="submission" date="2016-11" db="EMBL/GenBank/DDBJ databases">
        <title>The macronuclear genome of Stentor coeruleus: a giant cell with tiny introns.</title>
        <authorList>
            <person name="Slabodnick M."/>
            <person name="Ruby J.G."/>
            <person name="Reiff S.B."/>
            <person name="Swart E.C."/>
            <person name="Gosai S."/>
            <person name="Prabakaran S."/>
            <person name="Witkowska E."/>
            <person name="Larue G.E."/>
            <person name="Fisher S."/>
            <person name="Freeman R.M."/>
            <person name="Gunawardena J."/>
            <person name="Chu W."/>
            <person name="Stover N.A."/>
            <person name="Gregory B.D."/>
            <person name="Nowacki M."/>
            <person name="Derisi J."/>
            <person name="Roy S.W."/>
            <person name="Marshall W.F."/>
            <person name="Sood P."/>
        </authorList>
    </citation>
    <scope>NUCLEOTIDE SEQUENCE [LARGE SCALE GENOMIC DNA]</scope>
    <source>
        <strain evidence="5">WM001</strain>
    </source>
</reference>
<accession>A0A1R2CCG4</accession>
<evidence type="ECO:0000256" key="4">
    <source>
        <dbReference type="SAM" id="SignalP"/>
    </source>
</evidence>
<dbReference type="InterPro" id="IPR015915">
    <property type="entry name" value="Kelch-typ_b-propeller"/>
</dbReference>